<dbReference type="AlphaFoldDB" id="A0A0D5ZJA9"/>
<dbReference type="EMBL" id="CP011021">
    <property type="protein sequence ID" value="AKA49745.1"/>
    <property type="molecule type" value="Genomic_DNA"/>
</dbReference>
<dbReference type="GO" id="GO:0003887">
    <property type="term" value="F:DNA-directed DNA polymerase activity"/>
    <property type="evidence" value="ECO:0007669"/>
    <property type="project" value="UniProtKB-KW"/>
</dbReference>
<dbReference type="NCBIfam" id="TIGR01128">
    <property type="entry name" value="holA"/>
    <property type="match status" value="1"/>
</dbReference>
<comment type="similarity">
    <text evidence="7">Belongs to the DNA polymerase HolA subunit family.</text>
</comment>
<name>A0A0D5ZJA9_9BACT</name>
<proteinExistence type="inferred from homology"/>
<keyword evidence="3" id="KW-0808">Transferase</keyword>
<dbReference type="InterPro" id="IPR010372">
    <property type="entry name" value="DNA_pol3_delta_N"/>
</dbReference>
<keyword evidence="6" id="KW-0239">DNA-directed DNA polymerase</keyword>
<dbReference type="GO" id="GO:0003677">
    <property type="term" value="F:DNA binding"/>
    <property type="evidence" value="ECO:0007669"/>
    <property type="project" value="InterPro"/>
</dbReference>
<sequence>MFLIYGTESFLIKQNVNEIKEKFNENDIIKFEENVDISELTETISFKSLFSPARLIIIENFSALSEKITKKDEQKFKNLISALSNEDVNQVVFVHGSDKITKNLFSDFLLSNAKQTKCEKISQKDLTSQVYTYLNENKVKISREDVAYFLSKMPDDLNIIMQECEKLISFKGAISRNFIDKSVSDYILNDPFGISNAIETKNFKFIYAKYREKMKEGDVLPLVIAQMSSIFILAHQVYNLKKLNLSAAQISKELNVHEYRVKKAFAFLNKYSIIEIKKILKDLDTLDKHLKTFTDQNNEIFESFLIKNFARY</sequence>
<evidence type="ECO:0000256" key="2">
    <source>
        <dbReference type="ARBA" id="ARBA00017703"/>
    </source>
</evidence>
<evidence type="ECO:0000256" key="1">
    <source>
        <dbReference type="ARBA" id="ARBA00012417"/>
    </source>
</evidence>
<feature type="domain" description="DNA polymerase III delta subunit-like C-terminal" evidence="10">
    <location>
        <begin position="192"/>
        <end position="307"/>
    </location>
</feature>
<dbReference type="Gene3D" id="1.20.272.10">
    <property type="match status" value="1"/>
</dbReference>
<dbReference type="HOGENOM" id="CLU_044694_4_1_14"/>
<evidence type="ECO:0000259" key="10">
    <source>
        <dbReference type="Pfam" id="PF21694"/>
    </source>
</evidence>
<gene>
    <name evidence="11" type="ORF">VO56_00400</name>
</gene>
<dbReference type="PANTHER" id="PTHR34388:SF1">
    <property type="entry name" value="DNA POLYMERASE III SUBUNIT DELTA"/>
    <property type="match status" value="1"/>
</dbReference>
<dbReference type="GO" id="GO:0009360">
    <property type="term" value="C:DNA polymerase III complex"/>
    <property type="evidence" value="ECO:0007669"/>
    <property type="project" value="InterPro"/>
</dbReference>
<dbReference type="Gene3D" id="1.10.8.60">
    <property type="match status" value="1"/>
</dbReference>
<evidence type="ECO:0000256" key="7">
    <source>
        <dbReference type="ARBA" id="ARBA00034754"/>
    </source>
</evidence>
<dbReference type="Gene3D" id="3.40.50.300">
    <property type="entry name" value="P-loop containing nucleotide triphosphate hydrolases"/>
    <property type="match status" value="1"/>
</dbReference>
<dbReference type="InterPro" id="IPR005790">
    <property type="entry name" value="DNA_polIII_delta"/>
</dbReference>
<dbReference type="GO" id="GO:0006261">
    <property type="term" value="P:DNA-templated DNA replication"/>
    <property type="evidence" value="ECO:0007669"/>
    <property type="project" value="TreeGrafter"/>
</dbReference>
<evidence type="ECO:0000259" key="9">
    <source>
        <dbReference type="Pfam" id="PF06144"/>
    </source>
</evidence>
<dbReference type="Proteomes" id="UP000032722">
    <property type="component" value="Chromosome"/>
</dbReference>
<dbReference type="SUPFAM" id="SSF52540">
    <property type="entry name" value="P-loop containing nucleoside triphosphate hydrolases"/>
    <property type="match status" value="1"/>
</dbReference>
<evidence type="ECO:0000256" key="4">
    <source>
        <dbReference type="ARBA" id="ARBA00022695"/>
    </source>
</evidence>
<evidence type="ECO:0000256" key="8">
    <source>
        <dbReference type="ARBA" id="ARBA00049244"/>
    </source>
</evidence>
<dbReference type="EC" id="2.7.7.7" evidence="1"/>
<dbReference type="InterPro" id="IPR027417">
    <property type="entry name" value="P-loop_NTPase"/>
</dbReference>
<dbReference type="Pfam" id="PF21694">
    <property type="entry name" value="DNA_pol3_delta_C"/>
    <property type="match status" value="1"/>
</dbReference>
<comment type="catalytic activity">
    <reaction evidence="8">
        <text>DNA(n) + a 2'-deoxyribonucleoside 5'-triphosphate = DNA(n+1) + diphosphate</text>
        <dbReference type="Rhea" id="RHEA:22508"/>
        <dbReference type="Rhea" id="RHEA-COMP:17339"/>
        <dbReference type="Rhea" id="RHEA-COMP:17340"/>
        <dbReference type="ChEBI" id="CHEBI:33019"/>
        <dbReference type="ChEBI" id="CHEBI:61560"/>
        <dbReference type="ChEBI" id="CHEBI:173112"/>
        <dbReference type="EC" id="2.7.7.7"/>
    </reaction>
</comment>
<evidence type="ECO:0000313" key="11">
    <source>
        <dbReference type="EMBL" id="AKA49745.1"/>
    </source>
</evidence>
<dbReference type="InterPro" id="IPR048466">
    <property type="entry name" value="DNA_pol3_delta-like_C"/>
</dbReference>
<evidence type="ECO:0000256" key="6">
    <source>
        <dbReference type="ARBA" id="ARBA00022932"/>
    </source>
</evidence>
<dbReference type="PANTHER" id="PTHR34388">
    <property type="entry name" value="DNA POLYMERASE III SUBUNIT DELTA"/>
    <property type="match status" value="1"/>
</dbReference>
<accession>A0A0D5ZJA9</accession>
<dbReference type="InterPro" id="IPR008921">
    <property type="entry name" value="DNA_pol3_clamp-load_cplx_C"/>
</dbReference>
<evidence type="ECO:0000256" key="5">
    <source>
        <dbReference type="ARBA" id="ARBA00022705"/>
    </source>
</evidence>
<dbReference type="PATRIC" id="fig|29556.3.peg.80"/>
<evidence type="ECO:0000313" key="12">
    <source>
        <dbReference type="Proteomes" id="UP000032722"/>
    </source>
</evidence>
<feature type="domain" description="DNA polymerase III delta N-terminal" evidence="9">
    <location>
        <begin position="2"/>
        <end position="118"/>
    </location>
</feature>
<keyword evidence="4" id="KW-0548">Nucleotidyltransferase</keyword>
<organism evidence="12">
    <name type="scientific">Mycoplasmopsis gallinacea</name>
    <dbReference type="NCBI Taxonomy" id="29556"/>
    <lineage>
        <taxon>Bacteria</taxon>
        <taxon>Bacillati</taxon>
        <taxon>Mycoplasmatota</taxon>
        <taxon>Mycoplasmoidales</taxon>
        <taxon>Metamycoplasmataceae</taxon>
        <taxon>Mycoplasmopsis</taxon>
    </lineage>
</organism>
<dbReference type="Pfam" id="PF06144">
    <property type="entry name" value="DNA_pol3_delta"/>
    <property type="match status" value="1"/>
</dbReference>
<dbReference type="SUPFAM" id="SSF48019">
    <property type="entry name" value="post-AAA+ oligomerization domain-like"/>
    <property type="match status" value="1"/>
</dbReference>
<keyword evidence="5" id="KW-0235">DNA replication</keyword>
<protein>
    <recommendedName>
        <fullName evidence="2">DNA polymerase III subunit delta</fullName>
        <ecNumber evidence="1">2.7.7.7</ecNumber>
    </recommendedName>
</protein>
<reference evidence="11 12" key="1">
    <citation type="journal article" date="2015" name="Genome Announc.">
        <title>Complete Genome Sequence of Mycoplasma meleagridis, a Possible Emerging Pathogen in Chickens.</title>
        <authorList>
            <person name="Abolnik C."/>
        </authorList>
    </citation>
    <scope>NUCLEOTIDE SEQUENCE [LARGE SCALE GENOMIC DNA]</scope>
    <source>
        <strain evidence="11 12">B2096 8B</strain>
    </source>
</reference>
<evidence type="ECO:0000256" key="3">
    <source>
        <dbReference type="ARBA" id="ARBA00022679"/>
    </source>
</evidence>
<dbReference type="KEGG" id="mgb:VO56_00400"/>